<dbReference type="InterPro" id="IPR029058">
    <property type="entry name" value="AB_hydrolase_fold"/>
</dbReference>
<dbReference type="EMBL" id="KN817562">
    <property type="protein sequence ID" value="KJA21010.1"/>
    <property type="molecule type" value="Genomic_DNA"/>
</dbReference>
<dbReference type="PANTHER" id="PTHR43194">
    <property type="entry name" value="HYDROLASE ALPHA/BETA FOLD FAMILY"/>
    <property type="match status" value="1"/>
</dbReference>
<feature type="compositionally biased region" description="Basic residues" evidence="1">
    <location>
        <begin position="1"/>
        <end position="11"/>
    </location>
</feature>
<proteinExistence type="predicted"/>
<name>A0A0D2PMA0_HYPSF</name>
<dbReference type="OMA" id="GNGHMVF"/>
<dbReference type="InterPro" id="IPR050228">
    <property type="entry name" value="Carboxylesterase_BioH"/>
</dbReference>
<accession>A0A0D2PMA0</accession>
<dbReference type="Proteomes" id="UP000054270">
    <property type="component" value="Unassembled WGS sequence"/>
</dbReference>
<organism evidence="2 3">
    <name type="scientific">Hypholoma sublateritium (strain FD-334 SS-4)</name>
    <dbReference type="NCBI Taxonomy" id="945553"/>
    <lineage>
        <taxon>Eukaryota</taxon>
        <taxon>Fungi</taxon>
        <taxon>Dikarya</taxon>
        <taxon>Basidiomycota</taxon>
        <taxon>Agaricomycotina</taxon>
        <taxon>Agaricomycetes</taxon>
        <taxon>Agaricomycetidae</taxon>
        <taxon>Agaricales</taxon>
        <taxon>Agaricineae</taxon>
        <taxon>Strophariaceae</taxon>
        <taxon>Hypholoma</taxon>
    </lineage>
</organism>
<evidence type="ECO:0000313" key="3">
    <source>
        <dbReference type="Proteomes" id="UP000054270"/>
    </source>
</evidence>
<reference evidence="3" key="1">
    <citation type="submission" date="2014-04" db="EMBL/GenBank/DDBJ databases">
        <title>Evolutionary Origins and Diversification of the Mycorrhizal Mutualists.</title>
        <authorList>
            <consortium name="DOE Joint Genome Institute"/>
            <consortium name="Mycorrhizal Genomics Consortium"/>
            <person name="Kohler A."/>
            <person name="Kuo A."/>
            <person name="Nagy L.G."/>
            <person name="Floudas D."/>
            <person name="Copeland A."/>
            <person name="Barry K.W."/>
            <person name="Cichocki N."/>
            <person name="Veneault-Fourrey C."/>
            <person name="LaButti K."/>
            <person name="Lindquist E.A."/>
            <person name="Lipzen A."/>
            <person name="Lundell T."/>
            <person name="Morin E."/>
            <person name="Murat C."/>
            <person name="Riley R."/>
            <person name="Ohm R."/>
            <person name="Sun H."/>
            <person name="Tunlid A."/>
            <person name="Henrissat B."/>
            <person name="Grigoriev I.V."/>
            <person name="Hibbett D.S."/>
            <person name="Martin F."/>
        </authorList>
    </citation>
    <scope>NUCLEOTIDE SEQUENCE [LARGE SCALE GENOMIC DNA]</scope>
    <source>
        <strain evidence="3">FD-334 SS-4</strain>
    </source>
</reference>
<protein>
    <submittedName>
        <fullName evidence="2">Uncharacterized protein</fullName>
    </submittedName>
</protein>
<dbReference type="CDD" id="cd12809">
    <property type="entry name" value="Esterase_713_like-2"/>
    <property type="match status" value="1"/>
</dbReference>
<evidence type="ECO:0000313" key="2">
    <source>
        <dbReference type="EMBL" id="KJA21010.1"/>
    </source>
</evidence>
<dbReference type="PANTHER" id="PTHR43194:SF4">
    <property type="entry name" value="AB HYDROLASE-1 DOMAIN-CONTAINING PROTEIN"/>
    <property type="match status" value="1"/>
</dbReference>
<dbReference type="STRING" id="945553.A0A0D2PMA0"/>
<sequence>MNARPANHKGRREAQNNTPKNIQKTLHTRSYFYVGGSYVQSPIGSSISAEQMYVEHLTPIKVTARYPLLMIHGNGMTGTNFLNTPDGRPGWADYFMAQGYELYIVDQASRARSPWQQTVDGQQSMFDTLTIEKMFTATQRFDLWPNAHLHTQWVGNGSRGDPTFDSFYASIVPSLASAAEASQKTHNGVVALLDSIGSAILMTHSQSGQYGWSIADARPSLVKAIVALEPIGPPFKNAVFPPFALARPFGLTEIPVHYDPPIASAADLKTEIVSSSPNFTCIQQVSPSRQLANLLQTPVLVLTSQSGYHSVYDDCSVDFLRRAGVPVEHVSLGDVGILGNGHMMFMEKNNVEIADRVVSPWLQSI</sequence>
<dbReference type="SUPFAM" id="SSF53474">
    <property type="entry name" value="alpha/beta-Hydrolases"/>
    <property type="match status" value="1"/>
</dbReference>
<dbReference type="Gene3D" id="3.40.50.1820">
    <property type="entry name" value="alpha/beta hydrolase"/>
    <property type="match status" value="1"/>
</dbReference>
<dbReference type="AlphaFoldDB" id="A0A0D2PMA0"/>
<dbReference type="OrthoDB" id="9978720at2759"/>
<feature type="region of interest" description="Disordered" evidence="1">
    <location>
        <begin position="1"/>
        <end position="21"/>
    </location>
</feature>
<gene>
    <name evidence="2" type="ORF">HYPSUDRAFT_68131</name>
</gene>
<keyword evidence="3" id="KW-1185">Reference proteome</keyword>
<evidence type="ECO:0000256" key="1">
    <source>
        <dbReference type="SAM" id="MobiDB-lite"/>
    </source>
</evidence>